<evidence type="ECO:0000256" key="1">
    <source>
        <dbReference type="SAM" id="SignalP"/>
    </source>
</evidence>
<protein>
    <submittedName>
        <fullName evidence="2">Uncharacterized protein</fullName>
    </submittedName>
</protein>
<gene>
    <name evidence="2" type="ORF">E4T82_04465</name>
</gene>
<name>A0A4Y9JCG7_9STRE</name>
<organism evidence="2 3">
    <name type="scientific">Streptococcus cuniculi</name>
    <dbReference type="NCBI Taxonomy" id="1432788"/>
    <lineage>
        <taxon>Bacteria</taxon>
        <taxon>Bacillati</taxon>
        <taxon>Bacillota</taxon>
        <taxon>Bacilli</taxon>
        <taxon>Lactobacillales</taxon>
        <taxon>Streptococcaceae</taxon>
        <taxon>Streptococcus</taxon>
    </lineage>
</organism>
<feature type="chain" id="PRO_5021270632" evidence="1">
    <location>
        <begin position="26"/>
        <end position="118"/>
    </location>
</feature>
<keyword evidence="1" id="KW-0732">Signal</keyword>
<accession>A0A4Y9JCG7</accession>
<dbReference type="AlphaFoldDB" id="A0A4Y9JCG7"/>
<proteinExistence type="predicted"/>
<evidence type="ECO:0000313" key="3">
    <source>
        <dbReference type="Proteomes" id="UP000297253"/>
    </source>
</evidence>
<dbReference type="RefSeq" id="WP_135181663.1">
    <property type="nucleotide sequence ID" value="NZ_JADGKZ010000004.1"/>
</dbReference>
<feature type="signal peptide" evidence="1">
    <location>
        <begin position="1"/>
        <end position="25"/>
    </location>
</feature>
<reference evidence="2 3" key="1">
    <citation type="submission" date="2019-03" db="EMBL/GenBank/DDBJ databases">
        <title>Diversity of the mouse oral microbiome.</title>
        <authorList>
            <person name="Joseph S."/>
            <person name="Aduse-Opoku J."/>
            <person name="Curtis M."/>
            <person name="Wade W."/>
            <person name="Hashim A."/>
        </authorList>
    </citation>
    <scope>NUCLEOTIDE SEQUENCE [LARGE SCALE GENOMIC DNA]</scope>
    <source>
        <strain evidence="2 3">WM131</strain>
    </source>
</reference>
<comment type="caution">
    <text evidence="2">The sequence shown here is derived from an EMBL/GenBank/DDBJ whole genome shotgun (WGS) entry which is preliminary data.</text>
</comment>
<sequence length="118" mass="12600">MKYRKRILSSLLLSVLLLSTIPAQAVETGEGIPASKPSASIEIADTDSLSSEVSSSATDTSLTALPPAVQFRQIALFLPRVLRCLVAALQNRPSAILLKQRQVPSPPLPSLSYMKTGL</sequence>
<dbReference type="EMBL" id="SPPD01000004">
    <property type="protein sequence ID" value="TFU98261.1"/>
    <property type="molecule type" value="Genomic_DNA"/>
</dbReference>
<dbReference type="Proteomes" id="UP000297253">
    <property type="component" value="Unassembled WGS sequence"/>
</dbReference>
<evidence type="ECO:0000313" key="2">
    <source>
        <dbReference type="EMBL" id="TFU98261.1"/>
    </source>
</evidence>